<feature type="signal peptide" evidence="1">
    <location>
        <begin position="1"/>
        <end position="17"/>
    </location>
</feature>
<evidence type="ECO:0000313" key="2">
    <source>
        <dbReference type="EMBL" id="AIG55663.1"/>
    </source>
</evidence>
<protein>
    <submittedName>
        <fullName evidence="2">Secreted protein</fullName>
    </submittedName>
</protein>
<dbReference type="AlphaFoldDB" id="A0A0A7CMF1"/>
<name>A0A0A7CMF1_9STRA</name>
<accession>A0A0A7CMF1</accession>
<reference evidence="2" key="1">
    <citation type="journal article" date="2014" name="Genome Biol. Evol.">
        <title>The secreted proteins of Achlya hypogyna and Thraustotheca clavata identify the ancestral oomycete secretome and reveal gene acquisitions by horizontal gene transfer.</title>
        <authorList>
            <person name="Misner I."/>
            <person name="Blouin N."/>
            <person name="Leonard G."/>
            <person name="Richards T.A."/>
            <person name="Lane C.E."/>
        </authorList>
    </citation>
    <scope>NUCLEOTIDE SEQUENCE</scope>
    <source>
        <strain evidence="2">ATCC 34112</strain>
    </source>
</reference>
<proteinExistence type="predicted"/>
<dbReference type="PANTHER" id="PTHR31737">
    <property type="entry name" value="PROTEIN TOS1"/>
    <property type="match status" value="1"/>
</dbReference>
<sequence length="180" mass="20006">MHLQLLVVAVVATLTSAVEFRFTNKCPYTINLRGPGGKFICDIPPRQTRGALSSSTQHPIKQTVMLEFSVKYGKVWYDMSNIPPGVSFLIFIISLTLLQPDHCTSYEDCKRHTGGKSGFNVPVDVIPTRHNNGRNCRKIHDTRPDAPDAFLFPGNTLKNADCPFDEVLDVVYCPGGRLRG</sequence>
<dbReference type="EMBL" id="KM038202">
    <property type="protein sequence ID" value="AIG55663.1"/>
    <property type="molecule type" value="Genomic_DNA"/>
</dbReference>
<feature type="chain" id="PRO_5002036983" evidence="1">
    <location>
        <begin position="18"/>
        <end position="180"/>
    </location>
</feature>
<dbReference type="PANTHER" id="PTHR31737:SF2">
    <property type="entry name" value="PROTEIN TOS1"/>
    <property type="match status" value="1"/>
</dbReference>
<keyword evidence="1" id="KW-0732">Signal</keyword>
<evidence type="ECO:0000256" key="1">
    <source>
        <dbReference type="SAM" id="SignalP"/>
    </source>
</evidence>
<organism evidence="2">
    <name type="scientific">Thraustotheca clavata</name>
    <dbReference type="NCBI Taxonomy" id="74557"/>
    <lineage>
        <taxon>Eukaryota</taxon>
        <taxon>Sar</taxon>
        <taxon>Stramenopiles</taxon>
        <taxon>Oomycota</taxon>
        <taxon>Saprolegniomycetes</taxon>
        <taxon>Saprolegniales</taxon>
        <taxon>Achlyaceae</taxon>
        <taxon>Thraustotheca</taxon>
    </lineage>
</organism>